<accession>A0A1I2FNM9</accession>
<dbReference type="STRING" id="35752.SAMN05421541_105507"/>
<protein>
    <submittedName>
        <fullName evidence="2">Prepilin-type N-terminal cleavage/methylation domain-containing protein</fullName>
    </submittedName>
</protein>
<dbReference type="Proteomes" id="UP000199645">
    <property type="component" value="Unassembled WGS sequence"/>
</dbReference>
<evidence type="ECO:0000313" key="2">
    <source>
        <dbReference type="EMBL" id="SFF06200.1"/>
    </source>
</evidence>
<gene>
    <name evidence="2" type="ORF">SAMN05421541_105507</name>
</gene>
<keyword evidence="1" id="KW-0472">Membrane</keyword>
<dbReference type="EMBL" id="FONV01000005">
    <property type="protein sequence ID" value="SFF06200.1"/>
    <property type="molecule type" value="Genomic_DNA"/>
</dbReference>
<sequence>MWQRLRTRLAGGDDSGFTLAEMVIAMTILSFVTLITVTAVTEIYSGTKRIDNTGAVRDQLDNSFRRMDREIRYATWIGQEALVNGAWTIKFATQDGCRALKLSTTGDLSLTTWATRGTTKDATMALASNIKQITGANPFTRNKAGVPPSAPTGMGADYQPVFYQVRLYFNVQDGTVTMPFDATFTAQNAGTTTDDNKYKTDYCVGVTP</sequence>
<dbReference type="NCBIfam" id="TIGR02532">
    <property type="entry name" value="IV_pilin_GFxxxE"/>
    <property type="match status" value="1"/>
</dbReference>
<dbReference type="AlphaFoldDB" id="A0A1I2FNM9"/>
<keyword evidence="3" id="KW-1185">Reference proteome</keyword>
<reference evidence="2 3" key="1">
    <citation type="submission" date="2016-10" db="EMBL/GenBank/DDBJ databases">
        <authorList>
            <person name="de Groot N.N."/>
        </authorList>
    </citation>
    <scope>NUCLEOTIDE SEQUENCE [LARGE SCALE GENOMIC DNA]</scope>
    <source>
        <strain evidence="2 3">DSM 43019</strain>
    </source>
</reference>
<dbReference type="Pfam" id="PF07963">
    <property type="entry name" value="N_methyl"/>
    <property type="match status" value="1"/>
</dbReference>
<keyword evidence="1" id="KW-1133">Transmembrane helix</keyword>
<evidence type="ECO:0000313" key="3">
    <source>
        <dbReference type="Proteomes" id="UP000199645"/>
    </source>
</evidence>
<proteinExistence type="predicted"/>
<evidence type="ECO:0000256" key="1">
    <source>
        <dbReference type="SAM" id="Phobius"/>
    </source>
</evidence>
<keyword evidence="1" id="KW-0812">Transmembrane</keyword>
<organism evidence="2 3">
    <name type="scientific">Actinoplanes philippinensis</name>
    <dbReference type="NCBI Taxonomy" id="35752"/>
    <lineage>
        <taxon>Bacteria</taxon>
        <taxon>Bacillati</taxon>
        <taxon>Actinomycetota</taxon>
        <taxon>Actinomycetes</taxon>
        <taxon>Micromonosporales</taxon>
        <taxon>Micromonosporaceae</taxon>
        <taxon>Actinoplanes</taxon>
    </lineage>
</organism>
<feature type="transmembrane region" description="Helical" evidence="1">
    <location>
        <begin position="20"/>
        <end position="40"/>
    </location>
</feature>
<dbReference type="InterPro" id="IPR012902">
    <property type="entry name" value="N_methyl_site"/>
</dbReference>
<name>A0A1I2FNM9_9ACTN</name>